<dbReference type="EMBL" id="BLKW01000002">
    <property type="protein sequence ID" value="GFG74065.1"/>
    <property type="molecule type" value="Genomic_DNA"/>
</dbReference>
<dbReference type="AlphaFoldDB" id="A0A7I9XWA5"/>
<dbReference type="PANTHER" id="PTHR33164">
    <property type="entry name" value="TRANSCRIPTIONAL REGULATOR, MARR FAMILY"/>
    <property type="match status" value="1"/>
</dbReference>
<reference evidence="2 3" key="1">
    <citation type="journal article" date="2019" name="Emerg. Microbes Infect.">
        <title>Comprehensive subspecies identification of 175 nontuberculous mycobacteria species based on 7547 genomic profiles.</title>
        <authorList>
            <person name="Matsumoto Y."/>
            <person name="Kinjo T."/>
            <person name="Motooka D."/>
            <person name="Nabeya D."/>
            <person name="Jung N."/>
            <person name="Uechi K."/>
            <person name="Horii T."/>
            <person name="Iida T."/>
            <person name="Fujita J."/>
            <person name="Nakamura S."/>
        </authorList>
    </citation>
    <scope>NUCLEOTIDE SEQUENCE [LARGE SCALE GENOMIC DNA]</scope>
    <source>
        <strain evidence="2 3">JCM 17322</strain>
    </source>
</reference>
<keyword evidence="3" id="KW-1185">Reference proteome</keyword>
<dbReference type="InterPro" id="IPR036390">
    <property type="entry name" value="WH_DNA-bd_sf"/>
</dbReference>
<proteinExistence type="predicted"/>
<sequence>MFDMSEYEDQPLGYLLYRVMTVLRPQVMKELGPLGLGLPEFVCLRILSAFPGQSSAELARNTNVSPQAMNLVLRGLQDMGAVTRPATVPSGRALPARLTRKGRALLKRAEEAVHIADERLLAHLTPTERREFKRLLHAVGSQPVDTVAPGPPCAG</sequence>
<dbReference type="Pfam" id="PF01047">
    <property type="entry name" value="MarR"/>
    <property type="match status" value="1"/>
</dbReference>
<dbReference type="GO" id="GO:0003700">
    <property type="term" value="F:DNA-binding transcription factor activity"/>
    <property type="evidence" value="ECO:0007669"/>
    <property type="project" value="InterPro"/>
</dbReference>
<evidence type="ECO:0000259" key="1">
    <source>
        <dbReference type="PROSITE" id="PS50995"/>
    </source>
</evidence>
<dbReference type="SUPFAM" id="SSF46785">
    <property type="entry name" value="Winged helix' DNA-binding domain"/>
    <property type="match status" value="1"/>
</dbReference>
<dbReference type="PANTHER" id="PTHR33164:SF43">
    <property type="entry name" value="HTH-TYPE TRANSCRIPTIONAL REPRESSOR YETL"/>
    <property type="match status" value="1"/>
</dbReference>
<comment type="caution">
    <text evidence="2">The sequence shown here is derived from an EMBL/GenBank/DDBJ whole genome shotgun (WGS) entry which is preliminary data.</text>
</comment>
<evidence type="ECO:0000313" key="3">
    <source>
        <dbReference type="Proteomes" id="UP000465361"/>
    </source>
</evidence>
<name>A0A7I9XWA5_9MYCO</name>
<evidence type="ECO:0000313" key="2">
    <source>
        <dbReference type="EMBL" id="GFG74065.1"/>
    </source>
</evidence>
<accession>A0A7I9XWA5</accession>
<dbReference type="SMART" id="SM00347">
    <property type="entry name" value="HTH_MARR"/>
    <property type="match status" value="1"/>
</dbReference>
<dbReference type="RefSeq" id="WP_174813258.1">
    <property type="nucleotide sequence ID" value="NZ_BLKW01000002.1"/>
</dbReference>
<dbReference type="Proteomes" id="UP000465361">
    <property type="component" value="Unassembled WGS sequence"/>
</dbReference>
<dbReference type="InterPro" id="IPR036388">
    <property type="entry name" value="WH-like_DNA-bd_sf"/>
</dbReference>
<feature type="domain" description="HTH marR-type" evidence="1">
    <location>
        <begin position="9"/>
        <end position="141"/>
    </location>
</feature>
<gene>
    <name evidence="2" type="ORF">MBOT_14300</name>
</gene>
<organism evidence="2 3">
    <name type="scientific">Mycobacterium botniense</name>
    <dbReference type="NCBI Taxonomy" id="84962"/>
    <lineage>
        <taxon>Bacteria</taxon>
        <taxon>Bacillati</taxon>
        <taxon>Actinomycetota</taxon>
        <taxon>Actinomycetes</taxon>
        <taxon>Mycobacteriales</taxon>
        <taxon>Mycobacteriaceae</taxon>
        <taxon>Mycobacterium</taxon>
    </lineage>
</organism>
<dbReference type="Gene3D" id="1.10.10.10">
    <property type="entry name" value="Winged helix-like DNA-binding domain superfamily/Winged helix DNA-binding domain"/>
    <property type="match status" value="1"/>
</dbReference>
<dbReference type="InterPro" id="IPR039422">
    <property type="entry name" value="MarR/SlyA-like"/>
</dbReference>
<dbReference type="GO" id="GO:0006950">
    <property type="term" value="P:response to stress"/>
    <property type="evidence" value="ECO:0007669"/>
    <property type="project" value="TreeGrafter"/>
</dbReference>
<dbReference type="PROSITE" id="PS50995">
    <property type="entry name" value="HTH_MARR_2"/>
    <property type="match status" value="1"/>
</dbReference>
<dbReference type="InterPro" id="IPR000835">
    <property type="entry name" value="HTH_MarR-typ"/>
</dbReference>
<protein>
    <submittedName>
        <fullName evidence="2">Putative HTH-type transcriptional regulator</fullName>
    </submittedName>
</protein>